<feature type="domain" description="Carbohydrate kinase FGGY N-terminal" evidence="8">
    <location>
        <begin position="6"/>
        <end position="249"/>
    </location>
</feature>
<accession>A0A2V1KC74</accession>
<dbReference type="EMBL" id="QETB01000001">
    <property type="protein sequence ID" value="PWF27117.1"/>
    <property type="molecule type" value="Genomic_DNA"/>
</dbReference>
<reference evidence="11" key="1">
    <citation type="submission" date="2018-05" db="EMBL/GenBank/DDBJ databases">
        <authorList>
            <person name="Li Y."/>
        </authorList>
    </citation>
    <scope>NUCLEOTIDE SEQUENCE [LARGE SCALE GENOMIC DNA]</scope>
    <source>
        <strain evidence="11">sk1b4</strain>
    </source>
</reference>
<dbReference type="GO" id="GO:0005737">
    <property type="term" value="C:cytoplasm"/>
    <property type="evidence" value="ECO:0007669"/>
    <property type="project" value="TreeGrafter"/>
</dbReference>
<proteinExistence type="inferred from homology"/>
<keyword evidence="1 7" id="KW-0808">Transferase</keyword>
<dbReference type="GO" id="GO:0005524">
    <property type="term" value="F:ATP binding"/>
    <property type="evidence" value="ECO:0007669"/>
    <property type="project" value="UniProtKB-KW"/>
</dbReference>
<gene>
    <name evidence="10" type="ORF">DD236_01550</name>
</gene>
<dbReference type="CDD" id="cd07781">
    <property type="entry name" value="ASKHA_NBD_FGGY_L-RBK"/>
    <property type="match status" value="1"/>
</dbReference>
<dbReference type="AlphaFoldDB" id="A0A2V1KC74"/>
<evidence type="ECO:0000256" key="2">
    <source>
        <dbReference type="ARBA" id="ARBA00022741"/>
    </source>
</evidence>
<feature type="domain" description="Carbohydrate kinase FGGY C-terminal" evidence="9">
    <location>
        <begin position="259"/>
        <end position="454"/>
    </location>
</feature>
<comment type="similarity">
    <text evidence="7">Belongs to the FGGY kinase family.</text>
</comment>
<evidence type="ECO:0000256" key="6">
    <source>
        <dbReference type="ARBA" id="ARBA00023277"/>
    </source>
</evidence>
<evidence type="ECO:0000256" key="4">
    <source>
        <dbReference type="ARBA" id="ARBA00022840"/>
    </source>
</evidence>
<dbReference type="OrthoDB" id="9782710at2"/>
<dbReference type="PANTHER" id="PTHR43435:SF4">
    <property type="entry name" value="FGGY CARBOHYDRATE KINASE DOMAIN-CONTAINING PROTEIN"/>
    <property type="match status" value="1"/>
</dbReference>
<comment type="caution">
    <text evidence="10">The sequence shown here is derived from an EMBL/GenBank/DDBJ whole genome shotgun (WGS) entry which is preliminary data.</text>
</comment>
<dbReference type="InterPro" id="IPR000577">
    <property type="entry name" value="Carb_kinase_FGGY"/>
</dbReference>
<dbReference type="Gene3D" id="3.30.420.40">
    <property type="match status" value="2"/>
</dbReference>
<evidence type="ECO:0000256" key="7">
    <source>
        <dbReference type="RuleBase" id="RU003733"/>
    </source>
</evidence>
<dbReference type="Proteomes" id="UP000245283">
    <property type="component" value="Unassembled WGS sequence"/>
</dbReference>
<protein>
    <submittedName>
        <fullName evidence="10">Xylulose kinase</fullName>
    </submittedName>
</protein>
<evidence type="ECO:0000256" key="3">
    <source>
        <dbReference type="ARBA" id="ARBA00022777"/>
    </source>
</evidence>
<dbReference type="SUPFAM" id="SSF53067">
    <property type="entry name" value="Actin-like ATPase domain"/>
    <property type="match status" value="2"/>
</dbReference>
<evidence type="ECO:0000256" key="5">
    <source>
        <dbReference type="ARBA" id="ARBA00022935"/>
    </source>
</evidence>
<organism evidence="10 11">
    <name type="scientific">Ancrocorticia populi</name>
    <dbReference type="NCBI Taxonomy" id="2175228"/>
    <lineage>
        <taxon>Bacteria</taxon>
        <taxon>Bacillati</taxon>
        <taxon>Actinomycetota</taxon>
        <taxon>Actinomycetes</taxon>
        <taxon>Actinomycetales</taxon>
        <taxon>Actinomycetaceae</taxon>
        <taxon>Ancrocorticia</taxon>
    </lineage>
</organism>
<evidence type="ECO:0000313" key="10">
    <source>
        <dbReference type="EMBL" id="PWF27117.1"/>
    </source>
</evidence>
<dbReference type="PIRSF" id="PIRSF000538">
    <property type="entry name" value="GlpK"/>
    <property type="match status" value="1"/>
</dbReference>
<keyword evidence="11" id="KW-1185">Reference proteome</keyword>
<dbReference type="Pfam" id="PF02782">
    <property type="entry name" value="FGGY_C"/>
    <property type="match status" value="1"/>
</dbReference>
<dbReference type="RefSeq" id="WP_109092616.1">
    <property type="nucleotide sequence ID" value="NZ_CAMELQ010000028.1"/>
</dbReference>
<dbReference type="GO" id="GO:0019150">
    <property type="term" value="F:D-ribulokinase activity"/>
    <property type="evidence" value="ECO:0007669"/>
    <property type="project" value="TreeGrafter"/>
</dbReference>
<dbReference type="Pfam" id="PF00370">
    <property type="entry name" value="FGGY_N"/>
    <property type="match status" value="1"/>
</dbReference>
<dbReference type="InterPro" id="IPR018483">
    <property type="entry name" value="Carb_kinase_FGGY_CS"/>
</dbReference>
<keyword evidence="4" id="KW-0067">ATP-binding</keyword>
<keyword evidence="3 7" id="KW-0418">Kinase</keyword>
<dbReference type="InterPro" id="IPR043129">
    <property type="entry name" value="ATPase_NBD"/>
</dbReference>
<dbReference type="InterPro" id="IPR018484">
    <property type="entry name" value="FGGY_N"/>
</dbReference>
<keyword evidence="2" id="KW-0547">Nucleotide-binding</keyword>
<name>A0A2V1KC74_9ACTO</name>
<dbReference type="InterPro" id="IPR018485">
    <property type="entry name" value="FGGY_C"/>
</dbReference>
<keyword evidence="6" id="KW-0119">Carbohydrate metabolism</keyword>
<dbReference type="PANTHER" id="PTHR43435">
    <property type="entry name" value="RIBULOKINASE"/>
    <property type="match status" value="1"/>
</dbReference>
<dbReference type="GO" id="GO:0008741">
    <property type="term" value="F:ribulokinase activity"/>
    <property type="evidence" value="ECO:0007669"/>
    <property type="project" value="InterPro"/>
</dbReference>
<keyword evidence="5" id="KW-0054">Arabinose catabolism</keyword>
<sequence length="514" mass="55320">MAEQLLLAVDVGTGGVRVALLDPHGNLEATASVPVETATPRPAWAEQRPEDWWEGLKAALPKALEGIDTSRIAGICVDGTASTLIACNQDGVPLRPALLWMDVRAAQEADDLTNTGDPALKYAGQETVSAEWGVPKLMWLSRHEPETYANAEVFADCVDWMNFRLTGEWTMSICTATCKYFYDSNWSGWPTNLYSHAGISDALGKIPSRVLKMGEKVGTLGSAAAAELGLPTGIPVAMGGIDAHVGAVGLGVVVPGSLALITGSSHVMLGQTDQAIYSKGLWGAYFDAIVPGQYTVEAGQISSGSVNNWFAKNFTLQAHLEESATGRDIYQILDEKAKDVPIGSDGVIALDHFQGNRSPFSNAYSRGAFTGLTLSHTENHLYRAVLESVCFGTRTIFDTMREKGLDPTTVMVSGGPTKSEFWMQMHADVTGVPMSLPNNTEGPLVGCAILAAVGAGLYENIQEAAQNMMSIAHTIEPRPGAYEEYDFYFHRYLEIYRALEPIAAQTSRHIGARE</sequence>
<dbReference type="InterPro" id="IPR005929">
    <property type="entry name" value="Ribulokinase"/>
</dbReference>
<evidence type="ECO:0000256" key="1">
    <source>
        <dbReference type="ARBA" id="ARBA00022679"/>
    </source>
</evidence>
<evidence type="ECO:0000313" key="11">
    <source>
        <dbReference type="Proteomes" id="UP000245283"/>
    </source>
</evidence>
<dbReference type="GO" id="GO:0019569">
    <property type="term" value="P:L-arabinose catabolic process to D-xylulose 5-phosphate"/>
    <property type="evidence" value="ECO:0007669"/>
    <property type="project" value="InterPro"/>
</dbReference>
<dbReference type="PROSITE" id="PS00445">
    <property type="entry name" value="FGGY_KINASES_2"/>
    <property type="match status" value="1"/>
</dbReference>
<evidence type="ECO:0000259" key="9">
    <source>
        <dbReference type="Pfam" id="PF02782"/>
    </source>
</evidence>
<evidence type="ECO:0000259" key="8">
    <source>
        <dbReference type="Pfam" id="PF00370"/>
    </source>
</evidence>